<dbReference type="InterPro" id="IPR035418">
    <property type="entry name" value="AraC-bd_2"/>
</dbReference>
<accession>A0A4V2Z5N2</accession>
<gene>
    <name evidence="2" type="ORF">E1295_44445</name>
</gene>
<sequence length="157" mass="17462">MSSKRWVPLDARCEPHLESDFRAQAGFSELGLVQVAVLTATPLSIHRTPKLIRRSDPETFMVTCTVRGRVWGEQDGRHAELHVGDLSIRDSSHPSLTRMAPSERPRRCACSSRGRCGRRRLPLHPAHGHPHRAYASAIDRVTALLGPPTRVRVPAAK</sequence>
<dbReference type="Proteomes" id="UP000295136">
    <property type="component" value="Unassembled WGS sequence"/>
</dbReference>
<dbReference type="EMBL" id="SMLD01000239">
    <property type="protein sequence ID" value="TDE26369.1"/>
    <property type="molecule type" value="Genomic_DNA"/>
</dbReference>
<name>A0A4V2Z5N2_9ACTN</name>
<evidence type="ECO:0000313" key="3">
    <source>
        <dbReference type="Proteomes" id="UP000295136"/>
    </source>
</evidence>
<keyword evidence="3" id="KW-1185">Reference proteome</keyword>
<protein>
    <recommendedName>
        <fullName evidence="1">Transcription regulator HTH AraC- type ligand binding domain-containing protein</fullName>
    </recommendedName>
</protein>
<reference evidence="2 3" key="1">
    <citation type="submission" date="2019-03" db="EMBL/GenBank/DDBJ databases">
        <title>Draft genome sequences of novel Actinobacteria.</title>
        <authorList>
            <person name="Sahin N."/>
            <person name="Ay H."/>
            <person name="Saygin H."/>
        </authorList>
    </citation>
    <scope>NUCLEOTIDE SEQUENCE [LARGE SCALE GENOMIC DNA]</scope>
    <source>
        <strain evidence="2 3">6K102</strain>
    </source>
</reference>
<evidence type="ECO:0000313" key="2">
    <source>
        <dbReference type="EMBL" id="TDE26369.1"/>
    </source>
</evidence>
<organism evidence="2 3">
    <name type="scientific">Nonomuraea mesophila</name>
    <dbReference type="NCBI Taxonomy" id="2530382"/>
    <lineage>
        <taxon>Bacteria</taxon>
        <taxon>Bacillati</taxon>
        <taxon>Actinomycetota</taxon>
        <taxon>Actinomycetes</taxon>
        <taxon>Streptosporangiales</taxon>
        <taxon>Streptosporangiaceae</taxon>
        <taxon>Nonomuraea</taxon>
    </lineage>
</organism>
<comment type="caution">
    <text evidence="2">The sequence shown here is derived from an EMBL/GenBank/DDBJ whole genome shotgun (WGS) entry which is preliminary data.</text>
</comment>
<dbReference type="AlphaFoldDB" id="A0A4V2Z5N2"/>
<feature type="domain" description="Transcription regulator HTH AraC- type ligand binding" evidence="1">
    <location>
        <begin position="6"/>
        <end position="99"/>
    </location>
</feature>
<evidence type="ECO:0000259" key="1">
    <source>
        <dbReference type="Pfam" id="PF14525"/>
    </source>
</evidence>
<dbReference type="Pfam" id="PF14525">
    <property type="entry name" value="AraC_binding_2"/>
    <property type="match status" value="1"/>
</dbReference>
<proteinExistence type="predicted"/>